<dbReference type="OMA" id="ENECFSA"/>
<evidence type="ECO:0000256" key="5">
    <source>
        <dbReference type="ARBA" id="ARBA00023175"/>
    </source>
</evidence>
<feature type="region of interest" description="Disordered" evidence="9">
    <location>
        <begin position="2032"/>
        <end position="2062"/>
    </location>
</feature>
<feature type="coiled-coil region" evidence="8">
    <location>
        <begin position="2790"/>
        <end position="2817"/>
    </location>
</feature>
<dbReference type="InterPro" id="IPR044986">
    <property type="entry name" value="KIF15/KIN-12"/>
</dbReference>
<dbReference type="Gramene" id="GBG67257">
    <property type="protein sequence ID" value="GBG67257"/>
    <property type="gene ID" value="CBR_g88546"/>
</dbReference>
<evidence type="ECO:0000256" key="3">
    <source>
        <dbReference type="ARBA" id="ARBA00022840"/>
    </source>
</evidence>
<evidence type="ECO:0000256" key="9">
    <source>
        <dbReference type="SAM" id="MobiDB-lite"/>
    </source>
</evidence>
<dbReference type="Pfam" id="PF00225">
    <property type="entry name" value="Kinesin"/>
    <property type="match status" value="2"/>
</dbReference>
<dbReference type="GO" id="GO:0003777">
    <property type="term" value="F:microtubule motor activity"/>
    <property type="evidence" value="ECO:0007669"/>
    <property type="project" value="InterPro"/>
</dbReference>
<comment type="similarity">
    <text evidence="6">Belongs to the TRAFAC class myosin-kinesin ATPase superfamily. Kinesin family. KIN-12 subfamily.</text>
</comment>
<evidence type="ECO:0000256" key="7">
    <source>
        <dbReference type="PROSITE-ProRule" id="PRU00283"/>
    </source>
</evidence>
<feature type="coiled-coil region" evidence="8">
    <location>
        <begin position="2579"/>
        <end position="2606"/>
    </location>
</feature>
<sequence length="2891" mass="322847">MGRGLSPLRLLLGRSPSKKTSHNQQQQELEQHVSPLSSSPADAEPSLVTGKDGGARRPLTPTTNNTLFDPAVAQCTPSGRGNDTTAAKHSAAKVSPRPTKHVGRQNVAEGGSPDIGGGQRHTVVLAGGGGNKDRSSPRTPPLGAGAEVPGWQPHSHRIMGSGARRSGEGNENAADPSSITTNNVATGRGGAADRHPLHHHRSLSRMTSRGQLEFDQLLAMGSGGGGAGGVDGGGVNGGGRRTPGRTRPGENAPDSVGGAQGVTGGEASSPHQQPTLQKNRSGQVAGAAEGGTGSGRSRTPRRNENVAPCDGEAAVGGERLPANEAVVAVQATCSASAPPTTIGSVSKGGKTRGQWKDAAATGEAAAVVPKTPRQVARVLAFGGGLNNNNNCGPLGPGAGGGCRMAPHRPLSSLANGISQLAPLPALEHFDLDESWDPSREDQTVQVLVRIRPINSREASVNGDRRCLRQDSPRSLVFLTHPEPQRFTFDHVAGEQISQDKLFRVAGYPMVENCLEGYNSCMFAYGQTGSGKTYTMLGDIDDLLRRKSEQRGITPRVFEHLFSRIREEEDQRRHEQLRFQCKCSFLEIYNETITDLLDPTQTNLQIREDMKRGVYVESLSEIAVGGVEDVIKLLMEGAANRKVAQTNMNRESSRSHSVFTCVIESKGFSDGISNLRFSRLNLVDLAGSERQKSSGAEGERLKEAANINKSLSQLGYHMRSTIAMATLIPPSSKAEATSDYQGIALLSKGQHKAAMAVLAQAAVPDSASKLLCVALTHLGPSCCSAHQGDEDGNHHSQDSLGGNSKTVMIANVSPSLSCFSETLGTLKFAQRAKFIRNKAVVNEDSSGDVAYLNEQIRRLKEELSRLRGLPPPISPSARRQSLQASSTMVLAQALRSSMDSFDLTKSLLPAKDTSATASRVRALEAMLAGAFRREQSAENQVKQQASEIEHLEQLVKRMEQEANCGRMVLKFREDKIRRLEVAADGLLMTNADEALQEENANLLQELQVLRERAAKPPEVMKFASENLRLLGLLNKDREFYENGERELMKEEIAALRDELTVLLDSRNVTDFSNRRSSIFLSKGGGVQHLEQCGDGGKAAAVASHMAELSRLEVDALQKDLAECRRNLSISLETNAKMARQVDELRVEIAKLHEERTVIEAETASLRAKSRESIGIAIRDIQGPSAESAELLSQLAETDEKLEAEIDKRRAAEAALKNALDKIARLRTELNETKQGVAGAEDVLERLREAEYKLRIAEEKTNQSTDILEILKGEKRAMEECHKNQMLQLTEAAECREAEFASREIELHKDIEALKLQIELLQNANTHFQARQEMVSSVKASNMNKEENEEISNHDQQLQNLKDALALAEKEKSALTERVDEIELEIADLVQREKQEREVLEKERYEIAAKVDDLQALLQEKASCINNLTVKLQEEADTAKELRAEVDRLQVRIEEMEDEKKVLEEELEVVKEELHQEQGLRELRDEKEIEVAAREARLEVAEERKARRAAEVARDELSRELDAARKEGEELRNALRLLHYEQFSQRQKFALEDETRSDAERETALTLEALHEEWREAKENARTAAEREDSMVRSLEKATKDLAQKDIEIRTLRKRLQDANANVRALQRDAVREGCNWEDDWKEGGDENADVIGSLRKKLEAGHSRLTEVVAEKNRLLEELQELRGNAALADCGPTSSQKINCAEEKKTVLERMVEAAKAEVDETRRTLEARERELEDERSMACRRSEERDALSRRGLQVDLEDGGDGDEESVGEADGDECVMPCKMPQDWGASVEERGMGKSDLIAELEKTIATLETERDEALAKAAVSEKERDDARRSVVATQKKAEKTVEEMRILVDLAHQAAAMAEERVEEARKEKAVAEMEVDGVKEQLSDAERRRREKEVDLERLRRKWECVLMELREMEDGGCCNRDVMKEGDVEVVELVGRMRERMDELRSKIFALAEEKENQERLAEERNAEVVNLTAKVKELNSHLLDVQERADKAEESSSTEKIKVDRLREQLIEAEKKLNRTAHNCEQDRAEEERKAVGTKTENSNDEKKKSAWKSLAQSLARSGKKDKALQELKVMVASAREEKRQVEESKNKDVKTAMERAEAAEREMAVARAMRKKKEIELHVMMGQVDELKSELRRKTAQMETLWRKGLGVSTSVDTSMVAAGYFTPPKGESEMREKLHVLEDKLESEKRKSEVLEMELEEMRGLVMDAERVRKESEGMLARESSLREQLALKTIKMEELEMEMVDLRAVVMEIEDISLDKENMIERERSLIEELDAKRRRVDELELILDVKGGLTEQDKDGLRIVDGLKADMLRLHTEKEEAIKEAETVRRELDAVTAQAEEREAVAAEARQIAEHCKAVAEEREAEMAEVMRLRGELESKIASLQDQILQANDEVERQRVMKEEREREMLIAKRQMAEVQQKREEKESEVASYAKEVLDCKTILEENQRSLEEKEVELLTARNEIQKLAATAEAKKQEADKWRSWVNEMKITTEIMEAEYQQKVKALESELAESQNRLAPRSGVNFLSPLKGGTPFEQSSLESFSNTAIQRTPQVLPSADKEDAALLRKKLEEAEREISSLNWRLAEASGMTHDVLRSILGMKMEVSQLQDTHIMHEAAEKARRLSMESKKKDQELAMIRERLEKFISEREGWLEEMNRSQAEACAARVSAEKNRQANRVLVAQNEKLKAQESSLQKRVTALETDVRKLSGQQNLSQRIHHHVKIKEENNKLKAEMEALEMKSRREGLYLARALEELAKYRAAEGKLPELNFDEEQRLRQKLQEVEEEKLQIARNLNNLCQSIYQASGAGRFGVPTLASAMEALQAMIVRTESSERELASLKLQAKIVSERRQLSELRSANTPQKSMPVSSSPSRC</sequence>
<feature type="coiled-coil region" evidence="8">
    <location>
        <begin position="1302"/>
        <end position="1397"/>
    </location>
</feature>
<dbReference type="PANTHER" id="PTHR37739:SF8">
    <property type="entry name" value="KINESIN-LIKE PROTEIN KIN-12D"/>
    <property type="match status" value="1"/>
</dbReference>
<feature type="coiled-coil region" evidence="8">
    <location>
        <begin position="2184"/>
        <end position="2532"/>
    </location>
</feature>
<dbReference type="PROSITE" id="PS00411">
    <property type="entry name" value="KINESIN_MOTOR_1"/>
    <property type="match status" value="1"/>
</dbReference>
<dbReference type="PROSITE" id="PS50067">
    <property type="entry name" value="KINESIN_MOTOR_2"/>
    <property type="match status" value="1"/>
</dbReference>
<accession>A0A388KB47</accession>
<feature type="compositionally biased region" description="Polar residues" evidence="9">
    <location>
        <begin position="269"/>
        <end position="282"/>
    </location>
</feature>
<feature type="compositionally biased region" description="Gly residues" evidence="9">
    <location>
        <begin position="221"/>
        <end position="241"/>
    </location>
</feature>
<feature type="region of interest" description="Disordered" evidence="9">
    <location>
        <begin position="1"/>
        <end position="315"/>
    </location>
</feature>
<evidence type="ECO:0000313" key="12">
    <source>
        <dbReference type="Proteomes" id="UP000265515"/>
    </source>
</evidence>
<keyword evidence="1" id="KW-0493">Microtubule</keyword>
<feature type="region of interest" description="Disordered" evidence="9">
    <location>
        <begin position="1730"/>
        <end position="1776"/>
    </location>
</feature>
<feature type="region of interest" description="Disordered" evidence="9">
    <location>
        <begin position="2869"/>
        <end position="2891"/>
    </location>
</feature>
<feature type="compositionally biased region" description="Low complexity" evidence="9">
    <location>
        <begin position="1"/>
        <end position="15"/>
    </location>
</feature>
<keyword evidence="3 7" id="KW-0067">ATP-binding</keyword>
<feature type="compositionally biased region" description="Polar residues" evidence="9">
    <location>
        <begin position="2871"/>
        <end position="2891"/>
    </location>
</feature>
<dbReference type="PRINTS" id="PR00380">
    <property type="entry name" value="KINESINHEAVY"/>
</dbReference>
<feature type="compositionally biased region" description="Polar residues" evidence="9">
    <location>
        <begin position="175"/>
        <end position="185"/>
    </location>
</feature>
<feature type="coiled-coil region" evidence="8">
    <location>
        <begin position="933"/>
        <end position="960"/>
    </location>
</feature>
<feature type="coiled-coil region" evidence="8">
    <location>
        <begin position="2080"/>
        <end position="2132"/>
    </location>
</feature>
<evidence type="ECO:0000256" key="8">
    <source>
        <dbReference type="SAM" id="Coils"/>
    </source>
</evidence>
<feature type="compositionally biased region" description="Polar residues" evidence="9">
    <location>
        <begin position="75"/>
        <end position="87"/>
    </location>
</feature>
<keyword evidence="12" id="KW-1185">Reference proteome</keyword>
<dbReference type="Gene3D" id="3.40.850.10">
    <property type="entry name" value="Kinesin motor domain"/>
    <property type="match status" value="1"/>
</dbReference>
<dbReference type="InterPro" id="IPR001752">
    <property type="entry name" value="Kinesin_motor_dom"/>
</dbReference>
<feature type="coiled-coil region" evidence="8">
    <location>
        <begin position="1105"/>
        <end position="1160"/>
    </location>
</feature>
<evidence type="ECO:0000256" key="2">
    <source>
        <dbReference type="ARBA" id="ARBA00022741"/>
    </source>
</evidence>
<keyword evidence="5 7" id="KW-0505">Motor protein</keyword>
<feature type="coiled-coil region" evidence="8">
    <location>
        <begin position="2658"/>
        <end position="2760"/>
    </location>
</feature>
<feature type="binding site" evidence="7">
    <location>
        <begin position="525"/>
        <end position="532"/>
    </location>
    <ligand>
        <name>ATP</name>
        <dbReference type="ChEBI" id="CHEBI:30616"/>
    </ligand>
</feature>
<organism evidence="11 12">
    <name type="scientific">Chara braunii</name>
    <name type="common">Braun's stonewort</name>
    <dbReference type="NCBI Taxonomy" id="69332"/>
    <lineage>
        <taxon>Eukaryota</taxon>
        <taxon>Viridiplantae</taxon>
        <taxon>Streptophyta</taxon>
        <taxon>Charophyceae</taxon>
        <taxon>Charales</taxon>
        <taxon>Characeae</taxon>
        <taxon>Chara</taxon>
    </lineage>
</organism>
<proteinExistence type="inferred from homology"/>
<feature type="compositionally biased region" description="Basic and acidic residues" evidence="9">
    <location>
        <begin position="1730"/>
        <end position="1751"/>
    </location>
</feature>
<feature type="compositionally biased region" description="Basic and acidic residues" evidence="9">
    <location>
        <begin position="2032"/>
        <end position="2046"/>
    </location>
</feature>
<feature type="coiled-coil region" evidence="8">
    <location>
        <begin position="1856"/>
        <end position="1911"/>
    </location>
</feature>
<reference evidence="11 12" key="1">
    <citation type="journal article" date="2018" name="Cell">
        <title>The Chara Genome: Secondary Complexity and Implications for Plant Terrestrialization.</title>
        <authorList>
            <person name="Nishiyama T."/>
            <person name="Sakayama H."/>
            <person name="Vries J.D."/>
            <person name="Buschmann H."/>
            <person name="Saint-Marcoux D."/>
            <person name="Ullrich K.K."/>
            <person name="Haas F.B."/>
            <person name="Vanderstraeten L."/>
            <person name="Becker D."/>
            <person name="Lang D."/>
            <person name="Vosolsobe S."/>
            <person name="Rombauts S."/>
            <person name="Wilhelmsson P.K.I."/>
            <person name="Janitza P."/>
            <person name="Kern R."/>
            <person name="Heyl A."/>
            <person name="Rumpler F."/>
            <person name="Villalobos L.I.A.C."/>
            <person name="Clay J.M."/>
            <person name="Skokan R."/>
            <person name="Toyoda A."/>
            <person name="Suzuki Y."/>
            <person name="Kagoshima H."/>
            <person name="Schijlen E."/>
            <person name="Tajeshwar N."/>
            <person name="Catarino B."/>
            <person name="Hetherington A.J."/>
            <person name="Saltykova A."/>
            <person name="Bonnot C."/>
            <person name="Breuninger H."/>
            <person name="Symeonidi A."/>
            <person name="Radhakrishnan G.V."/>
            <person name="Van Nieuwerburgh F."/>
            <person name="Deforce D."/>
            <person name="Chang C."/>
            <person name="Karol K.G."/>
            <person name="Hedrich R."/>
            <person name="Ulvskov P."/>
            <person name="Glockner G."/>
            <person name="Delwiche C.F."/>
            <person name="Petrasek J."/>
            <person name="Van de Peer Y."/>
            <person name="Friml J."/>
            <person name="Beilby M."/>
            <person name="Dolan L."/>
            <person name="Kohara Y."/>
            <person name="Sugano S."/>
            <person name="Fujiyama A."/>
            <person name="Delaux P.-M."/>
            <person name="Quint M."/>
            <person name="TheiBen G."/>
            <person name="Hagemann M."/>
            <person name="Harholt J."/>
            <person name="Dunand C."/>
            <person name="Zachgo S."/>
            <person name="Langdale J."/>
            <person name="Maumus F."/>
            <person name="Straeten D.V.D."/>
            <person name="Gould S.B."/>
            <person name="Rensing S.A."/>
        </authorList>
    </citation>
    <scope>NUCLEOTIDE SEQUENCE [LARGE SCALE GENOMIC DNA]</scope>
    <source>
        <strain evidence="11 12">S276</strain>
    </source>
</reference>
<dbReference type="InterPro" id="IPR019821">
    <property type="entry name" value="Kinesin_motor_CS"/>
</dbReference>
<feature type="coiled-coil region" evidence="8">
    <location>
        <begin position="1565"/>
        <end position="1627"/>
    </location>
</feature>
<evidence type="ECO:0000256" key="6">
    <source>
        <dbReference type="ARBA" id="ARBA00034488"/>
    </source>
</evidence>
<evidence type="ECO:0000256" key="1">
    <source>
        <dbReference type="ARBA" id="ARBA00022701"/>
    </source>
</evidence>
<dbReference type="EMBL" id="BFEA01000085">
    <property type="protein sequence ID" value="GBG67257.1"/>
    <property type="molecule type" value="Genomic_DNA"/>
</dbReference>
<dbReference type="OrthoDB" id="3176171at2759"/>
<name>A0A388KB47_CHABU</name>
<dbReference type="PANTHER" id="PTHR37739">
    <property type="entry name" value="KINESIN-LIKE PROTEIN KIN-12D"/>
    <property type="match status" value="1"/>
</dbReference>
<feature type="domain" description="Kinesin motor" evidence="10">
    <location>
        <begin position="443"/>
        <end position="834"/>
    </location>
</feature>
<dbReference type="GO" id="GO:0008017">
    <property type="term" value="F:microtubule binding"/>
    <property type="evidence" value="ECO:0007669"/>
    <property type="project" value="InterPro"/>
</dbReference>
<dbReference type="InterPro" id="IPR027417">
    <property type="entry name" value="P-loop_NTPase"/>
</dbReference>
<evidence type="ECO:0000313" key="11">
    <source>
        <dbReference type="EMBL" id="GBG67257.1"/>
    </source>
</evidence>
<dbReference type="GO" id="GO:0007018">
    <property type="term" value="P:microtubule-based movement"/>
    <property type="evidence" value="ECO:0007669"/>
    <property type="project" value="InterPro"/>
</dbReference>
<evidence type="ECO:0000259" key="10">
    <source>
        <dbReference type="PROSITE" id="PS50067"/>
    </source>
</evidence>
<protein>
    <recommendedName>
        <fullName evidence="10">Kinesin motor domain-containing protein</fullName>
    </recommendedName>
</protein>
<feature type="coiled-coil region" evidence="8">
    <location>
        <begin position="1193"/>
        <end position="1258"/>
    </location>
</feature>
<evidence type="ECO:0000256" key="4">
    <source>
        <dbReference type="ARBA" id="ARBA00023054"/>
    </source>
</evidence>
<dbReference type="InterPro" id="IPR036961">
    <property type="entry name" value="Kinesin_motor_dom_sf"/>
</dbReference>
<feature type="compositionally biased region" description="Acidic residues" evidence="9">
    <location>
        <begin position="1758"/>
        <end position="1776"/>
    </location>
</feature>
<dbReference type="GO" id="GO:0005874">
    <property type="term" value="C:microtubule"/>
    <property type="evidence" value="ECO:0007669"/>
    <property type="project" value="UniProtKB-KW"/>
</dbReference>
<keyword evidence="4 8" id="KW-0175">Coiled coil</keyword>
<dbReference type="Proteomes" id="UP000265515">
    <property type="component" value="Unassembled WGS sequence"/>
</dbReference>
<feature type="coiled-coil region" evidence="8">
    <location>
        <begin position="1799"/>
        <end position="1830"/>
    </location>
</feature>
<feature type="compositionally biased region" description="Polar residues" evidence="9">
    <location>
        <begin position="22"/>
        <end position="40"/>
    </location>
</feature>
<dbReference type="SMART" id="SM00129">
    <property type="entry name" value="KISc"/>
    <property type="match status" value="1"/>
</dbReference>
<feature type="coiled-coil region" evidence="8">
    <location>
        <begin position="1423"/>
        <end position="1532"/>
    </location>
</feature>
<dbReference type="SUPFAM" id="SSF52540">
    <property type="entry name" value="P-loop containing nucleoside triphosphate hydrolases"/>
    <property type="match status" value="1"/>
</dbReference>
<dbReference type="STRING" id="69332.A0A388KB47"/>
<dbReference type="GO" id="GO:0005524">
    <property type="term" value="F:ATP binding"/>
    <property type="evidence" value="ECO:0007669"/>
    <property type="project" value="UniProtKB-UniRule"/>
</dbReference>
<gene>
    <name evidence="11" type="ORF">CBR_g88546</name>
</gene>
<comment type="caution">
    <text evidence="11">The sequence shown here is derived from an EMBL/GenBank/DDBJ whole genome shotgun (WGS) entry which is preliminary data.</text>
</comment>
<feature type="coiled-coil region" evidence="8">
    <location>
        <begin position="841"/>
        <end position="868"/>
    </location>
</feature>
<keyword evidence="2 7" id="KW-0547">Nucleotide-binding</keyword>